<protein>
    <submittedName>
        <fullName evidence="2">Sulfatase-like hydrolase/transferase</fullName>
    </submittedName>
</protein>
<accession>A0A9X4QUZ6</accession>
<dbReference type="InterPro" id="IPR000917">
    <property type="entry name" value="Sulfatase_N"/>
</dbReference>
<dbReference type="Gene3D" id="3.40.720.10">
    <property type="entry name" value="Alkaline Phosphatase, subunit A"/>
    <property type="match status" value="1"/>
</dbReference>
<dbReference type="Gene3D" id="3.40.50.720">
    <property type="entry name" value="NAD(P)-binding Rossmann-like Domain"/>
    <property type="match status" value="1"/>
</dbReference>
<reference evidence="2" key="1">
    <citation type="submission" date="2022-10" db="EMBL/GenBank/DDBJ databases">
        <title>Comparative genomic analysis of Cohnella hashimotonis sp. nov., isolated from the International Space Station.</title>
        <authorList>
            <person name="Simpson A."/>
            <person name="Venkateswaran K."/>
        </authorList>
    </citation>
    <scope>NUCLEOTIDE SEQUENCE</scope>
    <source>
        <strain evidence="2">DSM 28161</strain>
    </source>
</reference>
<organism evidence="2 3">
    <name type="scientific">Cohnella rhizosphaerae</name>
    <dbReference type="NCBI Taxonomy" id="1457232"/>
    <lineage>
        <taxon>Bacteria</taxon>
        <taxon>Bacillati</taxon>
        <taxon>Bacillota</taxon>
        <taxon>Bacilli</taxon>
        <taxon>Bacillales</taxon>
        <taxon>Paenibacillaceae</taxon>
        <taxon>Cohnella</taxon>
    </lineage>
</organism>
<evidence type="ECO:0000313" key="2">
    <source>
        <dbReference type="EMBL" id="MDG0811888.1"/>
    </source>
</evidence>
<dbReference type="Pfam" id="PF00884">
    <property type="entry name" value="Sulfatase"/>
    <property type="match status" value="1"/>
</dbReference>
<keyword evidence="2" id="KW-0378">Hydrolase</keyword>
<comment type="caution">
    <text evidence="2">The sequence shown here is derived from an EMBL/GenBank/DDBJ whole genome shotgun (WGS) entry which is preliminary data.</text>
</comment>
<dbReference type="SUPFAM" id="SSF53649">
    <property type="entry name" value="Alkaline phosphatase-like"/>
    <property type="match status" value="1"/>
</dbReference>
<gene>
    <name evidence="2" type="ORF">OMP40_22830</name>
</gene>
<dbReference type="AlphaFoldDB" id="A0A9X4QUZ6"/>
<dbReference type="Proteomes" id="UP001153404">
    <property type="component" value="Unassembled WGS sequence"/>
</dbReference>
<dbReference type="GO" id="GO:0016787">
    <property type="term" value="F:hydrolase activity"/>
    <property type="evidence" value="ECO:0007669"/>
    <property type="project" value="UniProtKB-KW"/>
</dbReference>
<evidence type="ECO:0000313" key="3">
    <source>
        <dbReference type="Proteomes" id="UP001153404"/>
    </source>
</evidence>
<keyword evidence="3" id="KW-1185">Reference proteome</keyword>
<dbReference type="RefSeq" id="WP_277534768.1">
    <property type="nucleotide sequence ID" value="NZ_JAPDIA010000007.1"/>
</dbReference>
<feature type="domain" description="Sulfatase N-terminal" evidence="1">
    <location>
        <begin position="256"/>
        <end position="489"/>
    </location>
</feature>
<proteinExistence type="predicted"/>
<dbReference type="InterPro" id="IPR017850">
    <property type="entry name" value="Alkaline_phosphatase_core_sf"/>
</dbReference>
<sequence>MERLVLQEQFDRIIDKYRPILVDLQYTAIQLYIRNRIWKESKDSRIAIWGAGEHTLELFKLIEDKISVVAIVDTSSQKIGTEIKGIRVNSPEFLQTFKVDKVVISSFSHRHEIRSRLLNEFENIEIIDLYDIYDRVFPKDSLSPFYIDEYTFTKYPQEFRLYQYMIEHEIGSNFELYCKSYLSLLLHLKEFDKIDVLVREIIRNDLPNSDLYEALNSELQILLRTAQMHAGSRTCKDIFIFIPDSMRMKDIQFCSFLTAFSRQAITFDKAFSPSTYTHASFVGMFTGSGKDGQNYHADSINGEESSLFRFAINNNYEIYQSGGHYISNIPNLNFITNLDRFQKNIPLSTRWWEVLCRLCNSSRPQFHLIHILETHSPFLCAEHLKPVSSRFTPYNYYNNSSDKHTDGEAQYHEVLRYLDKSLESMVNTLSKNSIVTICSDHGGGTGGDEPTGHVFTCYENDIHVPFMIRLPSAQPCKIEKLFSMSRFDPMLASLLESGEIDDNLFTTHVYTARRAVYKSEWILNDNIRRNAGEWIHGFKMLRSSEFKYISFETGRELLYKLPNEKRRFKQKKRTMKRFWETCALVCREVIPNVKRCEYENGHHYSSQNGFISTARQNSSSSPCR</sequence>
<dbReference type="EMBL" id="JAPDIA010000007">
    <property type="protein sequence ID" value="MDG0811888.1"/>
    <property type="molecule type" value="Genomic_DNA"/>
</dbReference>
<evidence type="ECO:0000259" key="1">
    <source>
        <dbReference type="Pfam" id="PF00884"/>
    </source>
</evidence>
<name>A0A9X4QUZ6_9BACL</name>